<keyword evidence="5" id="KW-0687">Ribonucleoprotein</keyword>
<dbReference type="GeneTree" id="ENSGT00390000000867"/>
<protein>
    <recommendedName>
        <fullName evidence="7">Large ribosomal subunit protein mL37</fullName>
    </recommendedName>
    <alternativeName>
        <fullName evidence="8">39S ribosomal protein L37, mitochondrial</fullName>
    </alternativeName>
</protein>
<dbReference type="Ensembl" id="ENSCPRT00005008862.1">
    <property type="protein sequence ID" value="ENSCPRP00005007556.1"/>
    <property type="gene ID" value="ENSCPRG00005005362.1"/>
</dbReference>
<name>A0A7M4EC03_CROPO</name>
<reference evidence="9" key="1">
    <citation type="submission" date="2025-08" db="UniProtKB">
        <authorList>
            <consortium name="Ensembl"/>
        </authorList>
    </citation>
    <scope>IDENTIFICATION</scope>
</reference>
<evidence type="ECO:0000313" key="9">
    <source>
        <dbReference type="Ensembl" id="ENSCPRP00005007556.1"/>
    </source>
</evidence>
<evidence type="ECO:0000313" key="10">
    <source>
        <dbReference type="Proteomes" id="UP000594220"/>
    </source>
</evidence>
<keyword evidence="4" id="KW-0496">Mitochondrion</keyword>
<evidence type="ECO:0000256" key="2">
    <source>
        <dbReference type="ARBA" id="ARBA00022946"/>
    </source>
</evidence>
<evidence type="ECO:0000256" key="4">
    <source>
        <dbReference type="ARBA" id="ARBA00023128"/>
    </source>
</evidence>
<evidence type="ECO:0000256" key="6">
    <source>
        <dbReference type="ARBA" id="ARBA00037985"/>
    </source>
</evidence>
<dbReference type="PANTHER" id="PTHR15889:SF2">
    <property type="entry name" value="LARGE RIBOSOMAL SUBUNIT PROTEIN ML37"/>
    <property type="match status" value="1"/>
</dbReference>
<dbReference type="GO" id="GO:0006412">
    <property type="term" value="P:translation"/>
    <property type="evidence" value="ECO:0007669"/>
    <property type="project" value="InterPro"/>
</dbReference>
<accession>A0A7M4EC03</accession>
<organism evidence="9 10">
    <name type="scientific">Crocodylus porosus</name>
    <name type="common">Saltwater crocodile</name>
    <name type="synonym">Estuarine crocodile</name>
    <dbReference type="NCBI Taxonomy" id="8502"/>
    <lineage>
        <taxon>Eukaryota</taxon>
        <taxon>Metazoa</taxon>
        <taxon>Chordata</taxon>
        <taxon>Craniata</taxon>
        <taxon>Vertebrata</taxon>
        <taxon>Euteleostomi</taxon>
        <taxon>Archelosauria</taxon>
        <taxon>Archosauria</taxon>
        <taxon>Crocodylia</taxon>
        <taxon>Longirostres</taxon>
        <taxon>Crocodylidae</taxon>
        <taxon>Crocodylus</taxon>
    </lineage>
</organism>
<keyword evidence="10" id="KW-1185">Reference proteome</keyword>
<evidence type="ECO:0000256" key="7">
    <source>
        <dbReference type="ARBA" id="ARBA00039442"/>
    </source>
</evidence>
<dbReference type="InterPro" id="IPR052482">
    <property type="entry name" value="mtLSU_mL37"/>
</dbReference>
<evidence type="ECO:0000256" key="1">
    <source>
        <dbReference type="ARBA" id="ARBA00004173"/>
    </source>
</evidence>
<proteinExistence type="inferred from homology"/>
<dbReference type="Pfam" id="PF07147">
    <property type="entry name" value="PDCD9"/>
    <property type="match status" value="1"/>
</dbReference>
<dbReference type="InterPro" id="IPR010793">
    <property type="entry name" value="Ribosomal_mL37/mL65"/>
</dbReference>
<sequence>RGGSRRALRRARCGPGRCGRWCGGPGRPRSCRVKQALWLTKTKLMKGLPPKVLSIMDDLANQLENQDERVRNAIFHACFWATTEVVPRRKTYCPILVEDLLHLCRTMTSKFPSLSKRMLGRNYSLTATWERESVLLQVHGLNGMLLNAMNPIQPVASKDEILATENYTLETFYPISPTIDLQDVNVYEEKNDTGFREDYPYPHPHTLYFMESNNLRSYRFRPEPLQAKMLMFAFGNALAKARILYGDEPRVLEQPIVVQSIGTDGRVFQFMVFQLNTTELASNDGVKNLVWIDSDQLMYEYAQRIPSIRKKVVTVPAGIHGYDPDTFKKFLALYLHGAV</sequence>
<dbReference type="GO" id="GO:0005762">
    <property type="term" value="C:mitochondrial large ribosomal subunit"/>
    <property type="evidence" value="ECO:0007669"/>
    <property type="project" value="Ensembl"/>
</dbReference>
<evidence type="ECO:0000256" key="3">
    <source>
        <dbReference type="ARBA" id="ARBA00022980"/>
    </source>
</evidence>
<keyword evidence="2" id="KW-0809">Transit peptide</keyword>
<comment type="subcellular location">
    <subcellularLocation>
        <location evidence="1">Mitochondrion</location>
    </subcellularLocation>
</comment>
<dbReference type="PANTHER" id="PTHR15889">
    <property type="entry name" value="MITOCHONDRIAL RIBOSOMAL PROTEIN L37"/>
    <property type="match status" value="1"/>
</dbReference>
<evidence type="ECO:0000256" key="5">
    <source>
        <dbReference type="ARBA" id="ARBA00023274"/>
    </source>
</evidence>
<dbReference type="OMA" id="WERGWHD"/>
<evidence type="ECO:0000256" key="8">
    <source>
        <dbReference type="ARBA" id="ARBA00041617"/>
    </source>
</evidence>
<keyword evidence="3" id="KW-0689">Ribosomal protein</keyword>
<gene>
    <name evidence="9" type="primary">MRPL37</name>
</gene>
<dbReference type="Proteomes" id="UP000594220">
    <property type="component" value="Unplaced"/>
</dbReference>
<dbReference type="GO" id="GO:0003735">
    <property type="term" value="F:structural constituent of ribosome"/>
    <property type="evidence" value="ECO:0007669"/>
    <property type="project" value="InterPro"/>
</dbReference>
<comment type="similarity">
    <text evidence="6">Belongs to the mitochondrion-specific ribosomal protein mL37 family.</text>
</comment>
<reference evidence="9" key="2">
    <citation type="submission" date="2025-09" db="UniProtKB">
        <authorList>
            <consortium name="Ensembl"/>
        </authorList>
    </citation>
    <scope>IDENTIFICATION</scope>
</reference>
<dbReference type="AlphaFoldDB" id="A0A7M4EC03"/>